<dbReference type="SUPFAM" id="SSF63446">
    <property type="entry name" value="Type I dockerin domain"/>
    <property type="match status" value="1"/>
</dbReference>
<evidence type="ECO:0000313" key="1">
    <source>
        <dbReference type="EMBL" id="QDU56917.1"/>
    </source>
</evidence>
<keyword evidence="2" id="KW-1185">Reference proteome</keyword>
<gene>
    <name evidence="1" type="ORF">Pan181_31290</name>
</gene>
<dbReference type="GO" id="GO:0000272">
    <property type="term" value="P:polysaccharide catabolic process"/>
    <property type="evidence" value="ECO:0007669"/>
    <property type="project" value="InterPro"/>
</dbReference>
<accession>A0A518AQC6</accession>
<name>A0A518AQC6_9BACT</name>
<organism evidence="1 2">
    <name type="scientific">Aeoliella mucimassa</name>
    <dbReference type="NCBI Taxonomy" id="2527972"/>
    <lineage>
        <taxon>Bacteria</taxon>
        <taxon>Pseudomonadati</taxon>
        <taxon>Planctomycetota</taxon>
        <taxon>Planctomycetia</taxon>
        <taxon>Pirellulales</taxon>
        <taxon>Lacipirellulaceae</taxon>
        <taxon>Aeoliella</taxon>
    </lineage>
</organism>
<dbReference type="InterPro" id="IPR036439">
    <property type="entry name" value="Dockerin_dom_sf"/>
</dbReference>
<dbReference type="Proteomes" id="UP000315750">
    <property type="component" value="Chromosome"/>
</dbReference>
<dbReference type="AlphaFoldDB" id="A0A518AQC6"/>
<reference evidence="1 2" key="1">
    <citation type="submission" date="2019-02" db="EMBL/GenBank/DDBJ databases">
        <title>Deep-cultivation of Planctomycetes and their phenomic and genomic characterization uncovers novel biology.</title>
        <authorList>
            <person name="Wiegand S."/>
            <person name="Jogler M."/>
            <person name="Boedeker C."/>
            <person name="Pinto D."/>
            <person name="Vollmers J."/>
            <person name="Rivas-Marin E."/>
            <person name="Kohn T."/>
            <person name="Peeters S.H."/>
            <person name="Heuer A."/>
            <person name="Rast P."/>
            <person name="Oberbeckmann S."/>
            <person name="Bunk B."/>
            <person name="Jeske O."/>
            <person name="Meyerdierks A."/>
            <person name="Storesund J.E."/>
            <person name="Kallscheuer N."/>
            <person name="Luecker S."/>
            <person name="Lage O.M."/>
            <person name="Pohl T."/>
            <person name="Merkel B.J."/>
            <person name="Hornburger P."/>
            <person name="Mueller R.-W."/>
            <person name="Bruemmer F."/>
            <person name="Labrenz M."/>
            <person name="Spormann A.M."/>
            <person name="Op den Camp H."/>
            <person name="Overmann J."/>
            <person name="Amann R."/>
            <person name="Jetten M.S.M."/>
            <person name="Mascher T."/>
            <person name="Medema M.H."/>
            <person name="Devos D.P."/>
            <person name="Kaster A.-K."/>
            <person name="Ovreas L."/>
            <person name="Rohde M."/>
            <person name="Galperin M.Y."/>
            <person name="Jogler C."/>
        </authorList>
    </citation>
    <scope>NUCLEOTIDE SEQUENCE [LARGE SCALE GENOMIC DNA]</scope>
    <source>
        <strain evidence="1 2">Pan181</strain>
    </source>
</reference>
<proteinExistence type="predicted"/>
<dbReference type="EMBL" id="CP036278">
    <property type="protein sequence ID" value="QDU56917.1"/>
    <property type="molecule type" value="Genomic_DNA"/>
</dbReference>
<dbReference type="Gene3D" id="1.10.1330.10">
    <property type="entry name" value="Dockerin domain"/>
    <property type="match status" value="1"/>
</dbReference>
<sequence>MTNCSTRPISNQSPWGRYYTLDADKRLEVDGATLVESGGILTVDQNAALVTSALQNDGEIQLQGSLANIQAVTFTNNGVIHGHGRIEGSLSNYGFIEVLDEADDLVLLGDIVNQAEGLFAVRNSTVRASGGLTNEGQLSFVSGNIDWHGNLSNHGTIGVSRDTQVSIIGALHQFGALNLLENSRVLVYSDLDGPGGTVGTGALEVLGTFSPGASPARVNFGGDLVLGAKTVIELGGTELGSFDQLVVAGDLWLNGILQIDLIDGFLPSVGQVFEIATADMIHGDFQLQILPNWDAVLSLFAYSDDHAFSLVVVPTLQGDYNADGFVNLADYTVWRDNLGRSNAIPFGLGDGNGDGLVNQEDYQVWRSHFGQSVDFSVTTNPQQVPESSSALLLYCGAMVAAALRSKRATLRNTRC</sequence>
<protein>
    <submittedName>
        <fullName evidence="1">Uncharacterized protein</fullName>
    </submittedName>
</protein>
<dbReference type="PROSITE" id="PS00018">
    <property type="entry name" value="EF_HAND_1"/>
    <property type="match status" value="1"/>
</dbReference>
<dbReference type="InterPro" id="IPR018247">
    <property type="entry name" value="EF_Hand_1_Ca_BS"/>
</dbReference>
<dbReference type="OrthoDB" id="268023at2"/>
<dbReference type="RefSeq" id="WP_145247730.1">
    <property type="nucleotide sequence ID" value="NZ_CP036278.1"/>
</dbReference>
<dbReference type="KEGG" id="amuc:Pan181_31290"/>
<evidence type="ECO:0000313" key="2">
    <source>
        <dbReference type="Proteomes" id="UP000315750"/>
    </source>
</evidence>